<dbReference type="GO" id="GO:0016460">
    <property type="term" value="C:myosin II complex"/>
    <property type="evidence" value="ECO:0007669"/>
    <property type="project" value="TreeGrafter"/>
</dbReference>
<keyword evidence="7" id="KW-1185">Reference proteome</keyword>
<dbReference type="SMART" id="SM00054">
    <property type="entry name" value="EFh"/>
    <property type="match status" value="4"/>
</dbReference>
<dbReference type="EMBL" id="JAMSHJ010000003">
    <property type="protein sequence ID" value="KAI5426617.1"/>
    <property type="molecule type" value="Genomic_DNA"/>
</dbReference>
<dbReference type="FunFam" id="1.10.238.10:FF:000001">
    <property type="entry name" value="Calmodulin 1"/>
    <property type="match status" value="1"/>
</dbReference>
<evidence type="ECO:0000259" key="5">
    <source>
        <dbReference type="PROSITE" id="PS50222"/>
    </source>
</evidence>
<evidence type="ECO:0000313" key="6">
    <source>
        <dbReference type="EMBL" id="KAI5426617.1"/>
    </source>
</evidence>
<gene>
    <name evidence="6" type="ORF">KIW84_032156</name>
</gene>
<comment type="similarity">
    <text evidence="1">Belongs to the calmodulin family.</text>
</comment>
<feature type="domain" description="EF-hand" evidence="5">
    <location>
        <begin position="76"/>
        <end position="111"/>
    </location>
</feature>
<keyword evidence="4" id="KW-0106">Calcium</keyword>
<organism evidence="6 7">
    <name type="scientific">Pisum sativum</name>
    <name type="common">Garden pea</name>
    <name type="synonym">Lathyrus oleraceus</name>
    <dbReference type="NCBI Taxonomy" id="3888"/>
    <lineage>
        <taxon>Eukaryota</taxon>
        <taxon>Viridiplantae</taxon>
        <taxon>Streptophyta</taxon>
        <taxon>Embryophyta</taxon>
        <taxon>Tracheophyta</taxon>
        <taxon>Spermatophyta</taxon>
        <taxon>Magnoliopsida</taxon>
        <taxon>eudicotyledons</taxon>
        <taxon>Gunneridae</taxon>
        <taxon>Pentapetalae</taxon>
        <taxon>rosids</taxon>
        <taxon>fabids</taxon>
        <taxon>Fabales</taxon>
        <taxon>Fabaceae</taxon>
        <taxon>Papilionoideae</taxon>
        <taxon>50 kb inversion clade</taxon>
        <taxon>NPAAA clade</taxon>
        <taxon>Hologalegina</taxon>
        <taxon>IRL clade</taxon>
        <taxon>Fabeae</taxon>
        <taxon>Lathyrus</taxon>
    </lineage>
</organism>
<dbReference type="InterPro" id="IPR018247">
    <property type="entry name" value="EF_Hand_1_Ca_BS"/>
</dbReference>
<comment type="caution">
    <text evidence="6">The sequence shown here is derived from an EMBL/GenBank/DDBJ whole genome shotgun (WGS) entry which is preliminary data.</text>
</comment>
<accession>A0A9D4XTL4</accession>
<sequence length="144" mass="16613">MTDSLRGDQIAEIHEAFFLIDKNSDEDELTTTIKSLGVNPTKEEIQNMISELDSNGRGSIDFEEFLNIMSTKMKENISKELKEAFRVFDRDQDEYISATELKDVMMRLGERLTDEEVEQMIREADLDGDGKVSYEEFAKIMVLK</sequence>
<reference evidence="6 7" key="1">
    <citation type="journal article" date="2022" name="Nat. Genet.">
        <title>Improved pea reference genome and pan-genome highlight genomic features and evolutionary characteristics.</title>
        <authorList>
            <person name="Yang T."/>
            <person name="Liu R."/>
            <person name="Luo Y."/>
            <person name="Hu S."/>
            <person name="Wang D."/>
            <person name="Wang C."/>
            <person name="Pandey M.K."/>
            <person name="Ge S."/>
            <person name="Xu Q."/>
            <person name="Li N."/>
            <person name="Li G."/>
            <person name="Huang Y."/>
            <person name="Saxena R.K."/>
            <person name="Ji Y."/>
            <person name="Li M."/>
            <person name="Yan X."/>
            <person name="He Y."/>
            <person name="Liu Y."/>
            <person name="Wang X."/>
            <person name="Xiang C."/>
            <person name="Varshney R.K."/>
            <person name="Ding H."/>
            <person name="Gao S."/>
            <person name="Zong X."/>
        </authorList>
    </citation>
    <scope>NUCLEOTIDE SEQUENCE [LARGE SCALE GENOMIC DNA]</scope>
    <source>
        <strain evidence="6 7">cv. Zhongwan 6</strain>
    </source>
</reference>
<keyword evidence="2" id="KW-0479">Metal-binding</keyword>
<dbReference type="PROSITE" id="PS00018">
    <property type="entry name" value="EF_HAND_1"/>
    <property type="match status" value="1"/>
</dbReference>
<dbReference type="PROSITE" id="PS50222">
    <property type="entry name" value="EF_HAND_2"/>
    <property type="match status" value="3"/>
</dbReference>
<dbReference type="AlphaFoldDB" id="A0A9D4XTL4"/>
<evidence type="ECO:0000256" key="2">
    <source>
        <dbReference type="ARBA" id="ARBA00022723"/>
    </source>
</evidence>
<dbReference type="SUPFAM" id="SSF47473">
    <property type="entry name" value="EF-hand"/>
    <property type="match status" value="1"/>
</dbReference>
<dbReference type="InterPro" id="IPR050230">
    <property type="entry name" value="CALM/Myosin/TropC-like"/>
</dbReference>
<evidence type="ECO:0000313" key="7">
    <source>
        <dbReference type="Proteomes" id="UP001058974"/>
    </source>
</evidence>
<evidence type="ECO:0000256" key="1">
    <source>
        <dbReference type="ARBA" id="ARBA00009763"/>
    </source>
</evidence>
<feature type="domain" description="EF-hand" evidence="5">
    <location>
        <begin position="40"/>
        <end position="75"/>
    </location>
</feature>
<evidence type="ECO:0000256" key="4">
    <source>
        <dbReference type="ARBA" id="ARBA00022837"/>
    </source>
</evidence>
<dbReference type="PANTHER" id="PTHR23048:SF53">
    <property type="entry name" value="CALMODULIN"/>
    <property type="match status" value="1"/>
</dbReference>
<protein>
    <recommendedName>
        <fullName evidence="5">EF-hand domain-containing protein</fullName>
    </recommendedName>
</protein>
<dbReference type="CDD" id="cd00051">
    <property type="entry name" value="EFh"/>
    <property type="match status" value="2"/>
</dbReference>
<name>A0A9D4XTL4_PEA</name>
<dbReference type="Proteomes" id="UP001058974">
    <property type="component" value="Chromosome 3"/>
</dbReference>
<dbReference type="PRINTS" id="PR00450">
    <property type="entry name" value="RECOVERIN"/>
</dbReference>
<dbReference type="GO" id="GO:0005509">
    <property type="term" value="F:calcium ion binding"/>
    <property type="evidence" value="ECO:0007669"/>
    <property type="project" value="InterPro"/>
</dbReference>
<dbReference type="InterPro" id="IPR011992">
    <property type="entry name" value="EF-hand-dom_pair"/>
</dbReference>
<proteinExistence type="inferred from homology"/>
<dbReference type="Gramene" id="Psat03G0215600-T2">
    <property type="protein sequence ID" value="KAI5426617.1"/>
    <property type="gene ID" value="KIW84_032156"/>
</dbReference>
<dbReference type="Pfam" id="PF13833">
    <property type="entry name" value="EF-hand_8"/>
    <property type="match status" value="1"/>
</dbReference>
<keyword evidence="3" id="KW-0677">Repeat</keyword>
<feature type="domain" description="EF-hand" evidence="5">
    <location>
        <begin position="112"/>
        <end position="144"/>
    </location>
</feature>
<evidence type="ECO:0000256" key="3">
    <source>
        <dbReference type="ARBA" id="ARBA00022737"/>
    </source>
</evidence>
<dbReference type="InterPro" id="IPR002048">
    <property type="entry name" value="EF_hand_dom"/>
</dbReference>
<dbReference type="PANTHER" id="PTHR23048">
    <property type="entry name" value="MYOSIN LIGHT CHAIN 1, 3"/>
    <property type="match status" value="1"/>
</dbReference>
<dbReference type="Pfam" id="PF13499">
    <property type="entry name" value="EF-hand_7"/>
    <property type="match status" value="1"/>
</dbReference>
<dbReference type="Gene3D" id="1.10.238.10">
    <property type="entry name" value="EF-hand"/>
    <property type="match status" value="3"/>
</dbReference>